<proteinExistence type="predicted"/>
<dbReference type="SUPFAM" id="SSF52540">
    <property type="entry name" value="P-loop containing nucleoside triphosphate hydrolases"/>
    <property type="match status" value="1"/>
</dbReference>
<feature type="domain" description="Nephrocystin 3-like N-terminal" evidence="3">
    <location>
        <begin position="131"/>
        <end position="284"/>
    </location>
</feature>
<dbReference type="STRING" id="71717.A0A4Y7SUF1"/>
<dbReference type="EMBL" id="QPFP01000058">
    <property type="protein sequence ID" value="TEB25278.1"/>
    <property type="molecule type" value="Genomic_DNA"/>
</dbReference>
<dbReference type="Gene3D" id="3.40.50.300">
    <property type="entry name" value="P-loop containing nucleotide triphosphate hydrolases"/>
    <property type="match status" value="1"/>
</dbReference>
<name>A0A4Y7SUF1_COPMI</name>
<protein>
    <recommendedName>
        <fullName evidence="3">Nephrocystin 3-like N-terminal domain-containing protein</fullName>
    </recommendedName>
</protein>
<dbReference type="PANTHER" id="PTHR10039:SF16">
    <property type="entry name" value="GPI INOSITOL-DEACYLASE"/>
    <property type="match status" value="1"/>
</dbReference>
<reference evidence="4 5" key="1">
    <citation type="journal article" date="2019" name="Nat. Ecol. Evol.">
        <title>Megaphylogeny resolves global patterns of mushroom evolution.</title>
        <authorList>
            <person name="Varga T."/>
            <person name="Krizsan K."/>
            <person name="Foldi C."/>
            <person name="Dima B."/>
            <person name="Sanchez-Garcia M."/>
            <person name="Sanchez-Ramirez S."/>
            <person name="Szollosi G.J."/>
            <person name="Szarkandi J.G."/>
            <person name="Papp V."/>
            <person name="Albert L."/>
            <person name="Andreopoulos W."/>
            <person name="Angelini C."/>
            <person name="Antonin V."/>
            <person name="Barry K.W."/>
            <person name="Bougher N.L."/>
            <person name="Buchanan P."/>
            <person name="Buyck B."/>
            <person name="Bense V."/>
            <person name="Catcheside P."/>
            <person name="Chovatia M."/>
            <person name="Cooper J."/>
            <person name="Damon W."/>
            <person name="Desjardin D."/>
            <person name="Finy P."/>
            <person name="Geml J."/>
            <person name="Haridas S."/>
            <person name="Hughes K."/>
            <person name="Justo A."/>
            <person name="Karasinski D."/>
            <person name="Kautmanova I."/>
            <person name="Kiss B."/>
            <person name="Kocsube S."/>
            <person name="Kotiranta H."/>
            <person name="LaButti K.M."/>
            <person name="Lechner B.E."/>
            <person name="Liimatainen K."/>
            <person name="Lipzen A."/>
            <person name="Lukacs Z."/>
            <person name="Mihaltcheva S."/>
            <person name="Morgado L.N."/>
            <person name="Niskanen T."/>
            <person name="Noordeloos M.E."/>
            <person name="Ohm R.A."/>
            <person name="Ortiz-Santana B."/>
            <person name="Ovrebo C."/>
            <person name="Racz N."/>
            <person name="Riley R."/>
            <person name="Savchenko A."/>
            <person name="Shiryaev A."/>
            <person name="Soop K."/>
            <person name="Spirin V."/>
            <person name="Szebenyi C."/>
            <person name="Tomsovsky M."/>
            <person name="Tulloss R.E."/>
            <person name="Uehling J."/>
            <person name="Grigoriev I.V."/>
            <person name="Vagvolgyi C."/>
            <person name="Papp T."/>
            <person name="Martin F.M."/>
            <person name="Miettinen O."/>
            <person name="Hibbett D.S."/>
            <person name="Nagy L.G."/>
        </authorList>
    </citation>
    <scope>NUCLEOTIDE SEQUENCE [LARGE SCALE GENOMIC DNA]</scope>
    <source>
        <strain evidence="4 5">FP101781</strain>
    </source>
</reference>
<dbReference type="InterPro" id="IPR056884">
    <property type="entry name" value="NPHP3-like_N"/>
</dbReference>
<dbReference type="OrthoDB" id="163438at2759"/>
<sequence>MSSKCAREPGSDDEIEHGSRKRTPVPPTGSHNISYYHYHGPVNNIGEAYNANLGINYGSLSQASYGPLPGAWAPVSRPPIDLVSLLNPILDASHTRNLKVSPPNSKCFPTTRKLVIAIILCWAKADLSWQGPHIMWIYGYAGCGKSAISQTVAEQLALEGRLAASFFFFRGSGDRSKIFRFVNTIAHQLARTRPDAAAVIEEVARSDRGLLSVSSSSLVFQFRHLILEPIATIRASLRHSPVIIVLDGVDECEDKEEVAALIENLIAFFIEDPCFPLRFVVASRVEDHLHRKLHASSQVQLLDLVGHTSNEDIKTALDVSIEKEMRGRNMPRDGSWPDYSDKRRLVKHIGGSYIFMTTIIKLLFAPSIKDGLTPMDRLPKNLGNEAQL</sequence>
<gene>
    <name evidence="4" type="ORF">FA13DRAFT_1693164</name>
</gene>
<dbReference type="Pfam" id="PF24883">
    <property type="entry name" value="NPHP3_N"/>
    <property type="match status" value="1"/>
</dbReference>
<accession>A0A4Y7SUF1</accession>
<evidence type="ECO:0000313" key="4">
    <source>
        <dbReference type="EMBL" id="TEB25278.1"/>
    </source>
</evidence>
<keyword evidence="1" id="KW-0677">Repeat</keyword>
<dbReference type="Proteomes" id="UP000298030">
    <property type="component" value="Unassembled WGS sequence"/>
</dbReference>
<keyword evidence="5" id="KW-1185">Reference proteome</keyword>
<evidence type="ECO:0000256" key="1">
    <source>
        <dbReference type="ARBA" id="ARBA00022737"/>
    </source>
</evidence>
<evidence type="ECO:0000256" key="2">
    <source>
        <dbReference type="SAM" id="MobiDB-lite"/>
    </source>
</evidence>
<comment type="caution">
    <text evidence="4">The sequence shown here is derived from an EMBL/GenBank/DDBJ whole genome shotgun (WGS) entry which is preliminary data.</text>
</comment>
<dbReference type="PANTHER" id="PTHR10039">
    <property type="entry name" value="AMELOGENIN"/>
    <property type="match status" value="1"/>
</dbReference>
<dbReference type="InterPro" id="IPR027417">
    <property type="entry name" value="P-loop_NTPase"/>
</dbReference>
<feature type="region of interest" description="Disordered" evidence="2">
    <location>
        <begin position="1"/>
        <end position="30"/>
    </location>
</feature>
<evidence type="ECO:0000259" key="3">
    <source>
        <dbReference type="Pfam" id="PF24883"/>
    </source>
</evidence>
<dbReference type="AlphaFoldDB" id="A0A4Y7SUF1"/>
<organism evidence="4 5">
    <name type="scientific">Coprinellus micaceus</name>
    <name type="common">Glistening ink-cap mushroom</name>
    <name type="synonym">Coprinus micaceus</name>
    <dbReference type="NCBI Taxonomy" id="71717"/>
    <lineage>
        <taxon>Eukaryota</taxon>
        <taxon>Fungi</taxon>
        <taxon>Dikarya</taxon>
        <taxon>Basidiomycota</taxon>
        <taxon>Agaricomycotina</taxon>
        <taxon>Agaricomycetes</taxon>
        <taxon>Agaricomycetidae</taxon>
        <taxon>Agaricales</taxon>
        <taxon>Agaricineae</taxon>
        <taxon>Psathyrellaceae</taxon>
        <taxon>Coprinellus</taxon>
    </lineage>
</organism>
<feature type="compositionally biased region" description="Basic and acidic residues" evidence="2">
    <location>
        <begin position="1"/>
        <end position="10"/>
    </location>
</feature>
<evidence type="ECO:0000313" key="5">
    <source>
        <dbReference type="Proteomes" id="UP000298030"/>
    </source>
</evidence>